<protein>
    <submittedName>
        <fullName evidence="3">Uncharacterized protein</fullName>
    </submittedName>
</protein>
<feature type="compositionally biased region" description="Pro residues" evidence="1">
    <location>
        <begin position="403"/>
        <end position="412"/>
    </location>
</feature>
<feature type="non-terminal residue" evidence="3">
    <location>
        <position position="424"/>
    </location>
</feature>
<feature type="compositionally biased region" description="Low complexity" evidence="1">
    <location>
        <begin position="413"/>
        <end position="424"/>
    </location>
</feature>
<keyword evidence="4" id="KW-1185">Reference proteome</keyword>
<reference evidence="3" key="2">
    <citation type="submission" date="2023-05" db="EMBL/GenBank/DDBJ databases">
        <authorList>
            <consortium name="Lawrence Berkeley National Laboratory"/>
            <person name="Steindorff A."/>
            <person name="Hensen N."/>
            <person name="Bonometti L."/>
            <person name="Westerberg I."/>
            <person name="Brannstrom I.O."/>
            <person name="Guillou S."/>
            <person name="Cros-Aarteil S."/>
            <person name="Calhoun S."/>
            <person name="Haridas S."/>
            <person name="Kuo A."/>
            <person name="Mondo S."/>
            <person name="Pangilinan J."/>
            <person name="Riley R."/>
            <person name="Labutti K."/>
            <person name="Andreopoulos B."/>
            <person name="Lipzen A."/>
            <person name="Chen C."/>
            <person name="Yanf M."/>
            <person name="Daum C."/>
            <person name="Ng V."/>
            <person name="Clum A."/>
            <person name="Ohm R."/>
            <person name="Martin F."/>
            <person name="Silar P."/>
            <person name="Natvig D."/>
            <person name="Lalanne C."/>
            <person name="Gautier V."/>
            <person name="Ament-Velasquez S.L."/>
            <person name="Kruys A."/>
            <person name="Hutchinson M.I."/>
            <person name="Powell A.J."/>
            <person name="Barry K."/>
            <person name="Miller A.N."/>
            <person name="Grigoriev I.V."/>
            <person name="Debuchy R."/>
            <person name="Gladieux P."/>
            <person name="Thoren M.H."/>
            <person name="Johannesson H."/>
        </authorList>
    </citation>
    <scope>NUCLEOTIDE SEQUENCE</scope>
    <source>
        <strain evidence="3">CBS 990.96</strain>
    </source>
</reference>
<feature type="transmembrane region" description="Helical" evidence="2">
    <location>
        <begin position="100"/>
        <end position="120"/>
    </location>
</feature>
<dbReference type="EMBL" id="MU865400">
    <property type="protein sequence ID" value="KAK4224204.1"/>
    <property type="molecule type" value="Genomic_DNA"/>
</dbReference>
<feature type="transmembrane region" description="Helical" evidence="2">
    <location>
        <begin position="242"/>
        <end position="264"/>
    </location>
</feature>
<keyword evidence="2" id="KW-1133">Transmembrane helix</keyword>
<feature type="transmembrane region" description="Helical" evidence="2">
    <location>
        <begin position="132"/>
        <end position="153"/>
    </location>
</feature>
<evidence type="ECO:0000313" key="3">
    <source>
        <dbReference type="EMBL" id="KAK4224204.1"/>
    </source>
</evidence>
<feature type="transmembrane region" description="Helical" evidence="2">
    <location>
        <begin position="6"/>
        <end position="25"/>
    </location>
</feature>
<keyword evidence="2" id="KW-0472">Membrane</keyword>
<keyword evidence="2" id="KW-0812">Transmembrane</keyword>
<reference evidence="3" key="1">
    <citation type="journal article" date="2023" name="Mol. Phylogenet. Evol.">
        <title>Genome-scale phylogeny and comparative genomics of the fungal order Sordariales.</title>
        <authorList>
            <person name="Hensen N."/>
            <person name="Bonometti L."/>
            <person name="Westerberg I."/>
            <person name="Brannstrom I.O."/>
            <person name="Guillou S."/>
            <person name="Cros-Aarteil S."/>
            <person name="Calhoun S."/>
            <person name="Haridas S."/>
            <person name="Kuo A."/>
            <person name="Mondo S."/>
            <person name="Pangilinan J."/>
            <person name="Riley R."/>
            <person name="LaButti K."/>
            <person name="Andreopoulos B."/>
            <person name="Lipzen A."/>
            <person name="Chen C."/>
            <person name="Yan M."/>
            <person name="Daum C."/>
            <person name="Ng V."/>
            <person name="Clum A."/>
            <person name="Steindorff A."/>
            <person name="Ohm R.A."/>
            <person name="Martin F."/>
            <person name="Silar P."/>
            <person name="Natvig D.O."/>
            <person name="Lalanne C."/>
            <person name="Gautier V."/>
            <person name="Ament-Velasquez S.L."/>
            <person name="Kruys A."/>
            <person name="Hutchinson M.I."/>
            <person name="Powell A.J."/>
            <person name="Barry K."/>
            <person name="Miller A.N."/>
            <person name="Grigoriev I.V."/>
            <person name="Debuchy R."/>
            <person name="Gladieux P."/>
            <person name="Hiltunen Thoren M."/>
            <person name="Johannesson H."/>
        </authorList>
    </citation>
    <scope>NUCLEOTIDE SEQUENCE</scope>
    <source>
        <strain evidence="3">CBS 990.96</strain>
    </source>
</reference>
<evidence type="ECO:0000256" key="2">
    <source>
        <dbReference type="SAM" id="Phobius"/>
    </source>
</evidence>
<sequence>LGYAVLIFIWVIPLLVLWSISFCFIRCKKDPARTGMVWIKIVYPLWLASSVLYTVQAALWAWYDKIMENRDYMIYDPMLKVDLEAAQFHTGELAMLLSRTADICLLVTLIELASGFIICLNEGSPPPFRKRIRYITFALASVLFILSVIVFALRTSHRLVYLNAQMDLGNYHQDEFPSLPYDDLYNHYEMLRRFDRAIRFLIWIASVATLVYVSYATHQTKVNRILRKSSMFMFTNPRKQQFISPLLACSILDMLRLLAISFFYPYDSYFFSYSLYIPTMLGGFVNYVFMFIILIILYCIGFRKSKGLWSTPQKWNTIGSDKVNEFPPTAPAGMSPFYPPPTTQEATQQPGMPWQPHQQTRPPSYNPQHPSFATQQPQEQQLPLYYPQTTQIQGHHHQQQPINPNPQHPPLLQPLEIPEPTYQQ</sequence>
<organism evidence="3 4">
    <name type="scientific">Podospora fimiseda</name>
    <dbReference type="NCBI Taxonomy" id="252190"/>
    <lineage>
        <taxon>Eukaryota</taxon>
        <taxon>Fungi</taxon>
        <taxon>Dikarya</taxon>
        <taxon>Ascomycota</taxon>
        <taxon>Pezizomycotina</taxon>
        <taxon>Sordariomycetes</taxon>
        <taxon>Sordariomycetidae</taxon>
        <taxon>Sordariales</taxon>
        <taxon>Podosporaceae</taxon>
        <taxon>Podospora</taxon>
    </lineage>
</organism>
<proteinExistence type="predicted"/>
<feature type="compositionally biased region" description="Low complexity" evidence="1">
    <location>
        <begin position="375"/>
        <end position="393"/>
    </location>
</feature>
<evidence type="ECO:0000313" key="4">
    <source>
        <dbReference type="Proteomes" id="UP001301958"/>
    </source>
</evidence>
<feature type="non-terminal residue" evidence="3">
    <location>
        <position position="1"/>
    </location>
</feature>
<feature type="transmembrane region" description="Helical" evidence="2">
    <location>
        <begin position="200"/>
        <end position="218"/>
    </location>
</feature>
<evidence type="ECO:0000256" key="1">
    <source>
        <dbReference type="SAM" id="MobiDB-lite"/>
    </source>
</evidence>
<name>A0AAN7BJ38_9PEZI</name>
<gene>
    <name evidence="3" type="ORF">QBC38DRAFT_331735</name>
</gene>
<dbReference type="AlphaFoldDB" id="A0AAN7BJ38"/>
<feature type="transmembrane region" description="Helical" evidence="2">
    <location>
        <begin position="37"/>
        <end position="63"/>
    </location>
</feature>
<accession>A0AAN7BJ38</accession>
<feature type="region of interest" description="Disordered" evidence="1">
    <location>
        <begin position="329"/>
        <end position="424"/>
    </location>
</feature>
<dbReference type="Proteomes" id="UP001301958">
    <property type="component" value="Unassembled WGS sequence"/>
</dbReference>
<feature type="compositionally biased region" description="Polar residues" evidence="1">
    <location>
        <begin position="356"/>
        <end position="374"/>
    </location>
</feature>
<feature type="transmembrane region" description="Helical" evidence="2">
    <location>
        <begin position="276"/>
        <end position="300"/>
    </location>
</feature>
<comment type="caution">
    <text evidence="3">The sequence shown here is derived from an EMBL/GenBank/DDBJ whole genome shotgun (WGS) entry which is preliminary data.</text>
</comment>